<organism evidence="21 22">
    <name type="scientific">Ramalina farinacea</name>
    <dbReference type="NCBI Taxonomy" id="258253"/>
    <lineage>
        <taxon>Eukaryota</taxon>
        <taxon>Fungi</taxon>
        <taxon>Dikarya</taxon>
        <taxon>Ascomycota</taxon>
        <taxon>Pezizomycotina</taxon>
        <taxon>Lecanoromycetes</taxon>
        <taxon>OSLEUM clade</taxon>
        <taxon>Lecanoromycetidae</taxon>
        <taxon>Lecanorales</taxon>
        <taxon>Lecanorineae</taxon>
        <taxon>Ramalinaceae</taxon>
        <taxon>Ramalina</taxon>
    </lineage>
</organism>
<dbReference type="InterPro" id="IPR001357">
    <property type="entry name" value="BRCT_dom"/>
</dbReference>
<feature type="domain" description="BRCT" evidence="20">
    <location>
        <begin position="711"/>
        <end position="803"/>
    </location>
</feature>
<evidence type="ECO:0000313" key="22">
    <source>
        <dbReference type="Proteomes" id="UP001161017"/>
    </source>
</evidence>
<dbReference type="InterPro" id="IPR012308">
    <property type="entry name" value="DNA_ligase_ATP-dep_N"/>
</dbReference>
<dbReference type="AlphaFoldDB" id="A0AA43QRA7"/>
<evidence type="ECO:0000259" key="20">
    <source>
        <dbReference type="PROSITE" id="PS50172"/>
    </source>
</evidence>
<evidence type="ECO:0000256" key="6">
    <source>
        <dbReference type="ARBA" id="ARBA00022737"/>
    </source>
</evidence>
<comment type="subcellular location">
    <subcellularLocation>
        <location evidence="2">Nucleus</location>
    </subcellularLocation>
</comment>
<evidence type="ECO:0000256" key="5">
    <source>
        <dbReference type="ARBA" id="ARBA00022723"/>
    </source>
</evidence>
<dbReference type="PROSITE" id="PS50160">
    <property type="entry name" value="DNA_LIGASE_A3"/>
    <property type="match status" value="1"/>
</dbReference>
<dbReference type="SMART" id="SM00292">
    <property type="entry name" value="BRCT"/>
    <property type="match status" value="2"/>
</dbReference>
<feature type="region of interest" description="Disordered" evidence="18">
    <location>
        <begin position="1"/>
        <end position="74"/>
    </location>
</feature>
<dbReference type="GO" id="GO:0005524">
    <property type="term" value="F:ATP binding"/>
    <property type="evidence" value="ECO:0007669"/>
    <property type="project" value="UniProtKB-KW"/>
</dbReference>
<sequence>MEDAGEKEGLLIQEDLDEKYPDRPRNHSKTLPFHELYQNLFDPLNNNKKKPTGPVVPRRRVGPNGPSSRNPHEIRQNIVERFISRWRTEVGDDIHPAFRLILPEKDRERPMYGLKESIIAKLLIQAMKIHKDSEDATSLRNWKLPGQTTASRMAGDFAGRCYEVISKRPVLSSPGTMTIGEVNDLLDKLAATGKQEDQAKIFSEFYRRMNPEELKWLIRIILRQMKIGASEKTIFEIWHPDAASLFNICSNLRRVCWELPDPKIRLGGEDRGVTLMSCFQPQLAQFQMHSFEKMVARMQPTEDDPTFWIEEKLDGERMQLHMIEDEETPGGKRFGFWSRKAKDYCYLYGHGFEDDNSALTRHLRDAFDDGVDNIILDGEMITWDMGEDLMVPFGTLKTAAKEQQANPFSRGWRPLFRVFDILYLNGTVLTNYTLRDRRSALERAVKSVTRRLEIHTYVEAKSVSEIDPLLRKVVQEASEGLVLKNPRSAYKLNDRNDDWMKVKPEYMNEFGENLDLVIIGGYYGSGHRGGKLSSFMCGLRVDENHVAAGADPMQFHSFMKVGGGFTSSDYAAIRHKTDGKWKKFDPKKPPLKYMVLACGGGRFYEQPDEWILPSDSVVVEVKAASIATTDLFKTGFTLRFPRFKRLREDRNWENALSLSGFQKLRMEAETERKTKAFQVDDSRRKRQRTSKKKPLKIAGSETVADNLFEPSEARIFNGLDFYVMTGSPKPNKKSKSELEQMIKAHGGNIVQHARKADTVCIADHKSVSVASAMKRKESDLIRPSWLFDNIKQSEIDAGRPNFLLPFEPKHAFDTKENSGTDPESNVDMYGDSYARDTTIEELRSILNEMPTKFEHKFNSSEFRRELEDHGHGLEELPGWLFEGLLLYLDDRNGGMIMIQNIARFAGAKMSDKLEEGVTHIVIGEDQSRLRELRGKMSHFSGSLPRVVSTEWVKQSWEEKTLLDEEST</sequence>
<gene>
    <name evidence="21" type="primary">LIG4</name>
    <name evidence="21" type="ORF">OHK93_008721</name>
</gene>
<dbReference type="EC" id="6.5.1.1" evidence="16"/>
<dbReference type="GO" id="GO:0046872">
    <property type="term" value="F:metal ion binding"/>
    <property type="evidence" value="ECO:0007669"/>
    <property type="project" value="UniProtKB-KW"/>
</dbReference>
<evidence type="ECO:0000259" key="19">
    <source>
        <dbReference type="PROSITE" id="PS50160"/>
    </source>
</evidence>
<dbReference type="NCBIfam" id="TIGR00574">
    <property type="entry name" value="dnl1"/>
    <property type="match status" value="1"/>
</dbReference>
<dbReference type="EMBL" id="JAPUFD010000009">
    <property type="protein sequence ID" value="MDI1489443.1"/>
    <property type="molecule type" value="Genomic_DNA"/>
</dbReference>
<feature type="compositionally biased region" description="Basic and acidic residues" evidence="18">
    <location>
        <begin position="672"/>
        <end position="683"/>
    </location>
</feature>
<dbReference type="InterPro" id="IPR044125">
    <property type="entry name" value="Adenylation_DNA_ligase_IV"/>
</dbReference>
<dbReference type="CDD" id="cd07968">
    <property type="entry name" value="OBF_DNA_ligase_IV"/>
    <property type="match status" value="1"/>
</dbReference>
<evidence type="ECO:0000256" key="2">
    <source>
        <dbReference type="ARBA" id="ARBA00004123"/>
    </source>
</evidence>
<dbReference type="GO" id="GO:0032807">
    <property type="term" value="C:DNA ligase IV complex"/>
    <property type="evidence" value="ECO:0007669"/>
    <property type="project" value="TreeGrafter"/>
</dbReference>
<protein>
    <recommendedName>
        <fullName evidence="16">DNA ligase</fullName>
        <ecNumber evidence="16">6.5.1.1</ecNumber>
    </recommendedName>
</protein>
<evidence type="ECO:0000256" key="17">
    <source>
        <dbReference type="RuleBase" id="RU004196"/>
    </source>
</evidence>
<dbReference type="Pfam" id="PF04679">
    <property type="entry name" value="DNA_ligase_A_C"/>
    <property type="match status" value="1"/>
</dbReference>
<dbReference type="Pfam" id="PF16589">
    <property type="entry name" value="BRCT_2"/>
    <property type="match status" value="1"/>
</dbReference>
<keyword evidence="9 16" id="KW-0067">ATP-binding</keyword>
<dbReference type="InterPro" id="IPR016059">
    <property type="entry name" value="DNA_ligase_ATP-dep_CS"/>
</dbReference>
<dbReference type="SUPFAM" id="SSF56091">
    <property type="entry name" value="DNA ligase/mRNA capping enzyme, catalytic domain"/>
    <property type="match status" value="1"/>
</dbReference>
<evidence type="ECO:0000256" key="1">
    <source>
        <dbReference type="ARBA" id="ARBA00001946"/>
    </source>
</evidence>
<keyword evidence="11 16" id="KW-0233">DNA recombination</keyword>
<evidence type="ECO:0000256" key="10">
    <source>
        <dbReference type="ARBA" id="ARBA00022842"/>
    </source>
</evidence>
<dbReference type="InterPro" id="IPR012309">
    <property type="entry name" value="DNA_ligase_ATP-dep_C"/>
</dbReference>
<keyword evidence="12 16" id="KW-0234">DNA repair</keyword>
<comment type="caution">
    <text evidence="21">The sequence shown here is derived from an EMBL/GenBank/DDBJ whole genome shotgun (WGS) entry which is preliminary data.</text>
</comment>
<name>A0AA43QRA7_9LECA</name>
<feature type="domain" description="BRCT" evidence="20">
    <location>
        <begin position="880"/>
        <end position="967"/>
    </location>
</feature>
<keyword evidence="7 16" id="KW-0547">Nucleotide-binding</keyword>
<keyword evidence="8 16" id="KW-0227">DNA damage</keyword>
<dbReference type="SUPFAM" id="SSF52113">
    <property type="entry name" value="BRCT domain"/>
    <property type="match status" value="2"/>
</dbReference>
<dbReference type="GO" id="GO:0003910">
    <property type="term" value="F:DNA ligase (ATP) activity"/>
    <property type="evidence" value="ECO:0007669"/>
    <property type="project" value="UniProtKB-EC"/>
</dbReference>
<keyword evidence="13" id="KW-0539">Nucleus</keyword>
<keyword evidence="22" id="KW-1185">Reference proteome</keyword>
<evidence type="ECO:0000256" key="15">
    <source>
        <dbReference type="ARBA" id="ARBA00043870"/>
    </source>
</evidence>
<dbReference type="GO" id="GO:0006297">
    <property type="term" value="P:nucleotide-excision repair, DNA gap filling"/>
    <property type="evidence" value="ECO:0007669"/>
    <property type="project" value="TreeGrafter"/>
</dbReference>
<dbReference type="GO" id="GO:0071897">
    <property type="term" value="P:DNA biosynthetic process"/>
    <property type="evidence" value="ECO:0007669"/>
    <property type="project" value="InterPro"/>
</dbReference>
<dbReference type="CDD" id="cd17722">
    <property type="entry name" value="BRCT_DNA_ligase_IV_rpt1"/>
    <property type="match status" value="1"/>
</dbReference>
<dbReference type="SUPFAM" id="SSF50249">
    <property type="entry name" value="Nucleic acid-binding proteins"/>
    <property type="match status" value="1"/>
</dbReference>
<comment type="similarity">
    <text evidence="3 17">Belongs to the ATP-dependent DNA ligase family.</text>
</comment>
<dbReference type="InterPro" id="IPR000977">
    <property type="entry name" value="DNA_ligase_ATP-dep"/>
</dbReference>
<dbReference type="PROSITE" id="PS50172">
    <property type="entry name" value="BRCT"/>
    <property type="match status" value="2"/>
</dbReference>
<keyword evidence="5" id="KW-0479">Metal-binding</keyword>
<evidence type="ECO:0000313" key="21">
    <source>
        <dbReference type="EMBL" id="MDI1489443.1"/>
    </source>
</evidence>
<dbReference type="GO" id="GO:0003677">
    <property type="term" value="F:DNA binding"/>
    <property type="evidence" value="ECO:0007669"/>
    <property type="project" value="InterPro"/>
</dbReference>
<dbReference type="FunFam" id="3.30.470.30:FF:000013">
    <property type="entry name" value="DNA ligase"/>
    <property type="match status" value="1"/>
</dbReference>
<evidence type="ECO:0000256" key="14">
    <source>
        <dbReference type="ARBA" id="ARBA00034003"/>
    </source>
</evidence>
<feature type="compositionally biased region" description="Basic residues" evidence="18">
    <location>
        <begin position="47"/>
        <end position="61"/>
    </location>
</feature>
<dbReference type="GO" id="GO:0006310">
    <property type="term" value="P:DNA recombination"/>
    <property type="evidence" value="ECO:0007669"/>
    <property type="project" value="UniProtKB-KW"/>
</dbReference>
<dbReference type="Gene3D" id="1.10.3260.10">
    <property type="entry name" value="DNA ligase, ATP-dependent, N-terminal domain"/>
    <property type="match status" value="1"/>
</dbReference>
<evidence type="ECO:0000256" key="7">
    <source>
        <dbReference type="ARBA" id="ARBA00022741"/>
    </source>
</evidence>
<dbReference type="FunFam" id="1.10.3260.10:FF:000008">
    <property type="entry name" value="DNA ligase 4"/>
    <property type="match status" value="1"/>
</dbReference>
<keyword evidence="10" id="KW-0460">Magnesium</keyword>
<dbReference type="CDD" id="cd07903">
    <property type="entry name" value="Adenylation_DNA_ligase_IV"/>
    <property type="match status" value="1"/>
</dbReference>
<evidence type="ECO:0000256" key="18">
    <source>
        <dbReference type="SAM" id="MobiDB-lite"/>
    </source>
</evidence>
<dbReference type="PANTHER" id="PTHR45997">
    <property type="entry name" value="DNA LIGASE 4"/>
    <property type="match status" value="1"/>
</dbReference>
<keyword evidence="6" id="KW-0677">Repeat</keyword>
<evidence type="ECO:0000256" key="11">
    <source>
        <dbReference type="ARBA" id="ARBA00023172"/>
    </source>
</evidence>
<dbReference type="GO" id="GO:0006303">
    <property type="term" value="P:double-strand break repair via nonhomologous end joining"/>
    <property type="evidence" value="ECO:0007669"/>
    <property type="project" value="TreeGrafter"/>
</dbReference>
<dbReference type="InterPro" id="IPR036599">
    <property type="entry name" value="DNA_ligase_N_sf"/>
</dbReference>
<feature type="compositionally biased region" description="Basic residues" evidence="18">
    <location>
        <begin position="684"/>
        <end position="695"/>
    </location>
</feature>
<feature type="domain" description="ATP-dependent DNA ligase family profile" evidence="19">
    <location>
        <begin position="416"/>
        <end position="541"/>
    </location>
</feature>
<dbReference type="Gene3D" id="3.30.470.30">
    <property type="entry name" value="DNA ligase/mRNA capping enzyme"/>
    <property type="match status" value="1"/>
</dbReference>
<dbReference type="PROSITE" id="PS00333">
    <property type="entry name" value="DNA_LIGASE_A2"/>
    <property type="match status" value="1"/>
</dbReference>
<keyword evidence="4 16" id="KW-0436">Ligase</keyword>
<evidence type="ECO:0000256" key="8">
    <source>
        <dbReference type="ARBA" id="ARBA00022763"/>
    </source>
</evidence>
<dbReference type="Gene3D" id="3.40.50.10190">
    <property type="entry name" value="BRCT domain"/>
    <property type="match status" value="2"/>
</dbReference>
<comment type="function">
    <text evidence="15">DNA ligase involved in DNA non-homologous end joining (NHEJ); required for double-strand break (DSB) repair.</text>
</comment>
<evidence type="ECO:0000256" key="9">
    <source>
        <dbReference type="ARBA" id="ARBA00022840"/>
    </source>
</evidence>
<reference evidence="21" key="1">
    <citation type="journal article" date="2023" name="Genome Biol. Evol.">
        <title>First Whole Genome Sequence and Flow Cytometry Genome Size Data for the Lichen-Forming Fungus Ramalina farinacea (Ascomycota).</title>
        <authorList>
            <person name="Llewellyn T."/>
            <person name="Mian S."/>
            <person name="Hill R."/>
            <person name="Leitch I.J."/>
            <person name="Gaya E."/>
        </authorList>
    </citation>
    <scope>NUCLEOTIDE SEQUENCE</scope>
    <source>
        <strain evidence="21">LIQ254RAFAR</strain>
    </source>
</reference>
<dbReference type="Proteomes" id="UP001161017">
    <property type="component" value="Unassembled WGS sequence"/>
</dbReference>
<evidence type="ECO:0000256" key="3">
    <source>
        <dbReference type="ARBA" id="ARBA00007572"/>
    </source>
</evidence>
<accession>A0AA43QRA7</accession>
<dbReference type="Pfam" id="PF04675">
    <property type="entry name" value="DNA_ligase_A_N"/>
    <property type="match status" value="1"/>
</dbReference>
<dbReference type="InterPro" id="IPR012340">
    <property type="entry name" value="NA-bd_OB-fold"/>
</dbReference>
<dbReference type="Gene3D" id="2.40.50.140">
    <property type="entry name" value="Nucleic acid-binding proteins"/>
    <property type="match status" value="1"/>
</dbReference>
<comment type="catalytic activity">
    <reaction evidence="14 16">
        <text>ATP + (deoxyribonucleotide)n-3'-hydroxyl + 5'-phospho-(deoxyribonucleotide)m = (deoxyribonucleotide)n+m + AMP + diphosphate.</text>
        <dbReference type="EC" id="6.5.1.1"/>
    </reaction>
</comment>
<evidence type="ECO:0000256" key="4">
    <source>
        <dbReference type="ARBA" id="ARBA00022598"/>
    </source>
</evidence>
<dbReference type="InterPro" id="IPR029710">
    <property type="entry name" value="LIG4"/>
</dbReference>
<evidence type="ECO:0000256" key="16">
    <source>
        <dbReference type="RuleBase" id="RU000617"/>
    </source>
</evidence>
<proteinExistence type="inferred from homology"/>
<dbReference type="PANTHER" id="PTHR45997:SF1">
    <property type="entry name" value="DNA LIGASE 4"/>
    <property type="match status" value="1"/>
</dbReference>
<feature type="region of interest" description="Disordered" evidence="18">
    <location>
        <begin position="672"/>
        <end position="696"/>
    </location>
</feature>
<evidence type="ECO:0000256" key="13">
    <source>
        <dbReference type="ARBA" id="ARBA00023242"/>
    </source>
</evidence>
<dbReference type="InterPro" id="IPR036420">
    <property type="entry name" value="BRCT_dom_sf"/>
</dbReference>
<evidence type="ECO:0000256" key="12">
    <source>
        <dbReference type="ARBA" id="ARBA00023204"/>
    </source>
</evidence>
<comment type="cofactor">
    <cofactor evidence="1">
        <name>Mg(2+)</name>
        <dbReference type="ChEBI" id="CHEBI:18420"/>
    </cofactor>
</comment>
<dbReference type="Pfam" id="PF01068">
    <property type="entry name" value="DNA_ligase_A_M"/>
    <property type="match status" value="1"/>
</dbReference>
<dbReference type="SUPFAM" id="SSF117018">
    <property type="entry name" value="ATP-dependent DNA ligase DNA-binding domain"/>
    <property type="match status" value="1"/>
</dbReference>
<dbReference type="InterPro" id="IPR012310">
    <property type="entry name" value="DNA_ligase_ATP-dep_cent"/>
</dbReference>
<dbReference type="PROSITE" id="PS00697">
    <property type="entry name" value="DNA_LIGASE_A1"/>
    <property type="match status" value="1"/>
</dbReference>